<dbReference type="EMBL" id="ARYI01000014">
    <property type="protein sequence ID" value="KCZ89330.1"/>
    <property type="molecule type" value="Genomic_DNA"/>
</dbReference>
<reference evidence="3 4" key="1">
    <citation type="submission" date="2013-04" db="EMBL/GenBank/DDBJ databases">
        <title>Hyphomonas hirschiana VP5 Genome Sequencing.</title>
        <authorList>
            <person name="Lai Q."/>
            <person name="Shao Z."/>
        </authorList>
    </citation>
    <scope>NUCLEOTIDE SEQUENCE [LARGE SCALE GENOMIC DNA]</scope>
    <source>
        <strain evidence="3 4">VP5</strain>
    </source>
</reference>
<keyword evidence="3" id="KW-0449">Lipoprotein</keyword>
<organism evidence="3 4">
    <name type="scientific">Hyphomonas hirschiana VP5</name>
    <dbReference type="NCBI Taxonomy" id="1280951"/>
    <lineage>
        <taxon>Bacteria</taxon>
        <taxon>Pseudomonadati</taxon>
        <taxon>Pseudomonadota</taxon>
        <taxon>Alphaproteobacteria</taxon>
        <taxon>Hyphomonadales</taxon>
        <taxon>Hyphomonadaceae</taxon>
        <taxon>Hyphomonas</taxon>
    </lineage>
</organism>
<evidence type="ECO:0000313" key="4">
    <source>
        <dbReference type="Proteomes" id="UP000025061"/>
    </source>
</evidence>
<dbReference type="Pfam" id="PF10986">
    <property type="entry name" value="ZrgA"/>
    <property type="match status" value="1"/>
</dbReference>
<sequence>MSSSARFLTPLLTGAAISVLAACGPGAPPPAETAAVETGEALPEDGPSGDVQTPSGDDHPEGEAGHHEDGEGHDHEEEHAGGTAHVHGIADLAFVFEGGTLTADMMSPLANFGLSEADGVFTDEIKSALPGLITVTGGDCTPNAPVAEIDTSSGHTDAHVGFSWTCINPANVSSARFTGFADFPGFETINAVFVGDTVQKAAELTPSSPELSLK</sequence>
<feature type="compositionally biased region" description="Low complexity" evidence="1">
    <location>
        <begin position="32"/>
        <end position="41"/>
    </location>
</feature>
<gene>
    <name evidence="3" type="ORF">HHI_14307</name>
</gene>
<dbReference type="Proteomes" id="UP000025061">
    <property type="component" value="Unassembled WGS sequence"/>
</dbReference>
<evidence type="ECO:0000256" key="1">
    <source>
        <dbReference type="SAM" id="MobiDB-lite"/>
    </source>
</evidence>
<dbReference type="PATRIC" id="fig|1280951.3.peg.2883"/>
<dbReference type="RefSeq" id="WP_011645219.1">
    <property type="nucleotide sequence ID" value="NZ_ARYI01000014.1"/>
</dbReference>
<evidence type="ECO:0000313" key="3">
    <source>
        <dbReference type="EMBL" id="KCZ89330.1"/>
    </source>
</evidence>
<feature type="signal peptide" evidence="2">
    <location>
        <begin position="1"/>
        <end position="21"/>
    </location>
</feature>
<dbReference type="PROSITE" id="PS51257">
    <property type="entry name" value="PROKAR_LIPOPROTEIN"/>
    <property type="match status" value="1"/>
</dbReference>
<evidence type="ECO:0000256" key="2">
    <source>
        <dbReference type="SAM" id="SignalP"/>
    </source>
</evidence>
<keyword evidence="4" id="KW-1185">Reference proteome</keyword>
<feature type="compositionally biased region" description="Basic and acidic residues" evidence="1">
    <location>
        <begin position="56"/>
        <end position="80"/>
    </location>
</feature>
<dbReference type="AlphaFoldDB" id="A0A059FFB4"/>
<dbReference type="InterPro" id="IPR021253">
    <property type="entry name" value="ZrgA-like"/>
</dbReference>
<keyword evidence="2" id="KW-0732">Signal</keyword>
<comment type="caution">
    <text evidence="3">The sequence shown here is derived from an EMBL/GenBank/DDBJ whole genome shotgun (WGS) entry which is preliminary data.</text>
</comment>
<feature type="chain" id="PRO_5001577314" evidence="2">
    <location>
        <begin position="22"/>
        <end position="214"/>
    </location>
</feature>
<proteinExistence type="predicted"/>
<name>A0A059FFB4_9PROT</name>
<feature type="region of interest" description="Disordered" evidence="1">
    <location>
        <begin position="21"/>
        <end position="81"/>
    </location>
</feature>
<accession>A0A059FFB4</accession>
<protein>
    <submittedName>
        <fullName evidence="3">Putative lipoprotein</fullName>
    </submittedName>
</protein>
<dbReference type="OrthoDB" id="7620014at2"/>